<proteinExistence type="predicted"/>
<dbReference type="Gene3D" id="1.10.630.10">
    <property type="entry name" value="Cytochrome P450"/>
    <property type="match status" value="1"/>
</dbReference>
<keyword evidence="4" id="KW-0325">Glycoprotein</keyword>
<dbReference type="InterPro" id="IPR010255">
    <property type="entry name" value="Haem_peroxidase_sf"/>
</dbReference>
<keyword evidence="5" id="KW-0479">Metal-binding</keyword>
<dbReference type="Pfam" id="PF00501">
    <property type="entry name" value="AMP-binding"/>
    <property type="match status" value="1"/>
</dbReference>
<dbReference type="PRINTS" id="PR00457">
    <property type="entry name" value="ANPEROXIDASE"/>
</dbReference>
<comment type="subcellular location">
    <subcellularLocation>
        <location evidence="1">Secreted</location>
    </subcellularLocation>
</comment>
<dbReference type="Pfam" id="PF00067">
    <property type="entry name" value="p450"/>
    <property type="match status" value="1"/>
</dbReference>
<dbReference type="InterPro" id="IPR042099">
    <property type="entry name" value="ANL_N_sf"/>
</dbReference>
<dbReference type="OrthoDB" id="823504at2759"/>
<dbReference type="GO" id="GO:0004497">
    <property type="term" value="F:monooxygenase activity"/>
    <property type="evidence" value="ECO:0007669"/>
    <property type="project" value="InterPro"/>
</dbReference>
<dbReference type="SUPFAM" id="SSF48264">
    <property type="entry name" value="Cytochrome P450"/>
    <property type="match status" value="1"/>
</dbReference>
<dbReference type="Gene3D" id="3.40.50.12780">
    <property type="entry name" value="N-terminal domain of ligase-like"/>
    <property type="match status" value="1"/>
</dbReference>
<dbReference type="SUPFAM" id="SSF48113">
    <property type="entry name" value="Heme-dependent peroxidases"/>
    <property type="match status" value="1"/>
</dbReference>
<dbReference type="Pfam" id="PF03098">
    <property type="entry name" value="An_peroxidase"/>
    <property type="match status" value="1"/>
</dbReference>
<gene>
    <name evidence="9" type="ORF">ARMOST_05602</name>
</gene>
<dbReference type="PANTHER" id="PTHR11475:SF4">
    <property type="entry name" value="CHORION PEROXIDASE"/>
    <property type="match status" value="1"/>
</dbReference>
<dbReference type="STRING" id="47428.A0A284R0N0"/>
<evidence type="ECO:0000256" key="4">
    <source>
        <dbReference type="ARBA" id="ARBA00023180"/>
    </source>
</evidence>
<dbReference type="GO" id="GO:0006979">
    <property type="term" value="P:response to oxidative stress"/>
    <property type="evidence" value="ECO:0007669"/>
    <property type="project" value="InterPro"/>
</dbReference>
<dbReference type="InterPro" id="IPR001128">
    <property type="entry name" value="Cyt_P450"/>
</dbReference>
<evidence type="ECO:0000256" key="5">
    <source>
        <dbReference type="PIRSR" id="PIRSR619791-2"/>
    </source>
</evidence>
<feature type="region of interest" description="Disordered" evidence="6">
    <location>
        <begin position="1206"/>
        <end position="1229"/>
    </location>
</feature>
<keyword evidence="3" id="KW-0964">Secreted</keyword>
<feature type="signal peptide" evidence="7">
    <location>
        <begin position="1"/>
        <end position="18"/>
    </location>
</feature>
<feature type="domain" description="AMP-dependent synthetase/ligase" evidence="8">
    <location>
        <begin position="1245"/>
        <end position="1565"/>
    </location>
</feature>
<dbReference type="GO" id="GO:0004601">
    <property type="term" value="F:peroxidase activity"/>
    <property type="evidence" value="ECO:0007669"/>
    <property type="project" value="InterPro"/>
</dbReference>
<protein>
    <recommendedName>
        <fullName evidence="8">AMP-dependent synthetase/ligase domain-containing protein</fullName>
    </recommendedName>
</protein>
<dbReference type="Proteomes" id="UP000219338">
    <property type="component" value="Unassembled WGS sequence"/>
</dbReference>
<feature type="binding site" description="axial binding residue" evidence="5">
    <location>
        <position position="462"/>
    </location>
    <ligand>
        <name>heme b</name>
        <dbReference type="ChEBI" id="CHEBI:60344"/>
    </ligand>
    <ligandPart>
        <name>Fe</name>
        <dbReference type="ChEBI" id="CHEBI:18248"/>
    </ligandPart>
</feature>
<organism evidence="9 10">
    <name type="scientific">Armillaria ostoyae</name>
    <name type="common">Armillaria root rot fungus</name>
    <dbReference type="NCBI Taxonomy" id="47428"/>
    <lineage>
        <taxon>Eukaryota</taxon>
        <taxon>Fungi</taxon>
        <taxon>Dikarya</taxon>
        <taxon>Basidiomycota</taxon>
        <taxon>Agaricomycotina</taxon>
        <taxon>Agaricomycetes</taxon>
        <taxon>Agaricomycetidae</taxon>
        <taxon>Agaricales</taxon>
        <taxon>Marasmiineae</taxon>
        <taxon>Physalacriaceae</taxon>
        <taxon>Armillaria</taxon>
    </lineage>
</organism>
<keyword evidence="10" id="KW-1185">Reference proteome</keyword>
<dbReference type="PROSITE" id="PS50292">
    <property type="entry name" value="PEROXIDASE_3"/>
    <property type="match status" value="1"/>
</dbReference>
<dbReference type="GO" id="GO:0020037">
    <property type="term" value="F:heme binding"/>
    <property type="evidence" value="ECO:0007669"/>
    <property type="project" value="InterPro"/>
</dbReference>
<dbReference type="PANTHER" id="PTHR11475">
    <property type="entry name" value="OXIDASE/PEROXIDASE"/>
    <property type="match status" value="1"/>
</dbReference>
<dbReference type="InterPro" id="IPR000873">
    <property type="entry name" value="AMP-dep_synth/lig_dom"/>
</dbReference>
<dbReference type="GO" id="GO:0005576">
    <property type="term" value="C:extracellular region"/>
    <property type="evidence" value="ECO:0007669"/>
    <property type="project" value="UniProtKB-SubCell"/>
</dbReference>
<dbReference type="InterPro" id="IPR037120">
    <property type="entry name" value="Haem_peroxidase_sf_animal"/>
</dbReference>
<dbReference type="Gene3D" id="1.10.640.10">
    <property type="entry name" value="Haem peroxidase domain superfamily, animal type"/>
    <property type="match status" value="1"/>
</dbReference>
<evidence type="ECO:0000256" key="7">
    <source>
        <dbReference type="SAM" id="SignalP"/>
    </source>
</evidence>
<dbReference type="EMBL" id="FUEG01000003">
    <property type="protein sequence ID" value="SJL02276.1"/>
    <property type="molecule type" value="Genomic_DNA"/>
</dbReference>
<dbReference type="InterPro" id="IPR019791">
    <property type="entry name" value="Haem_peroxidase_animal"/>
</dbReference>
<dbReference type="Pfam" id="PF23562">
    <property type="entry name" value="AMP-binding_C_3"/>
    <property type="match status" value="1"/>
</dbReference>
<feature type="chain" id="PRO_5013012728" description="AMP-dependent synthetase/ligase domain-containing protein" evidence="7">
    <location>
        <begin position="19"/>
        <end position="1786"/>
    </location>
</feature>
<name>A0A284R0N0_ARMOS</name>
<sequence>MRLLEALILTLPPIAATASTHWPYKRYVIPDITSDPHKHGKLEFADSEPPNHFIEWLRSAVKSDQSGTLRQPFKGDKIPRHVRSFEELWDHIQLPEAPDNATHRPIFTRPTFPIPPTNQEALRLFADIGYPVDPLCTSDKTKWFYRTVDGSCNWMETGNTTYGQLGAKRSRDYNQYSYQDGYNKPRDGPNPRAVSNAFFKRKQRLYYEHTPLLLGLIEFIMHDVTYSEDSTTEYIDVPVPPDEDTFPKNTTFRVWRTERVPGTGTSPSNPRENANQASTWLDVSSLYGSSTDVSRALRSFEKGKLLTSQGSFLPFNTMGLPMRTRPGVDPKSLFAGGDPRTNEDWIMLAVHTLLLRDHNRMCDLLAKQHPDYDDERIYQTVRLAMAAKFALIANSYQMAYWQTTGTDAMPWPRDDGFPLYRQMYGENALEINPAHLYPWPLVTKGGKPMVASAEMAVVYRFHEFIIASFPLKDVKNSTIQEKSTFESAFDSKGFIEAGLENILRGIVATDIPNFKSGVDESFRSAGKYRGSPFDIVTWSIVHEREQGLPTFNEYFRAYNSYDPAVVIPIRERFEDFSSDPEMVANLKRLYTHPDEVDLVVGCQLEETNFPGTTVPSSALIISLFSLFGLGNSDRFSVGYSIMRCILVDKPWDCTPSNALDELFWDPKPTEHFPKARWLNTFWLNELDFQAHGTNLLWRLITENSDVDCLQKNPLFPYDPETNPILCSLSPASPNVPELILTAIEVILTLYKEHQGSFISFLVGLITLVVWIIYQVQTHPSGLPPSLYGWPIVGVALQFKSGPNRLLLKGMRKWTKDVFGLKLANQIQYVVTSPADMQAIVDDSKYEVKFSLHEFMRSINSDLITGKTNFETDLHTRLMRNNLLDSETLAGFAETAALACDLFHSREPLLEGNEKEKHYDDLIDYLNRYIIFVMSRCLVGPDSFDDEGLLKTFLKFNDDAVNAMGLASLLPSPLRFIAGLSIQKDYKAIERVLVPAVGRRRSQQSSDINFLNFILPVIDNDKDAADMLAIVVFGGLTNLQATMSSTFLDIINQPGLQERILDSLGGAAIGDLSSNRSPSWASLRSAAFESLRLSGPVTGPARAVMEDVPLPSEPSRHLPKGQAIALTAYYLHRQPSVWGADADKYRWDRFMKEDPPIGSDKFVSWGLNTPHMCPGRWFALQSIQIMVKALLEKYEFVQDKELSDAEKYRASSHPPSAPEAGGTEHNIPPTPIDGSFTVQQMYDWHLQHSPNHRMFAYAREDGSLRNICWAEAVTAAYTCARLMNNRIPFKEKPPVVAILSMPDAITYTATIMGLQRANYVVFPISPRNSAPAVAHLLHKVGVEHVLVGRDASMQVLCRDALDILGSQYPSSDLPQLSPVPVFEDLFLPDWRTRTNADDLPLLSVDPSTAGLYLHSSGSTAYPKPIAWNCHRLIEHASVPWFGGRDLCDVVFAVHGLSMYHGMGIFAFLCAVLSGLVLSVFEPKVPATSPTLDNMFVSAKATNSDIVFCASYILESWTGISDDLSHVQLYGGGPLNKEVGDNLTSRGVSIFVLYGSTECGVVTPILPVKASDCWDYFEFTKFATPKMVASGPDSFEFIAVKNEFSEPSVINTNVDGANGFATSDLFIPHPTKPGHWKIIGRIDDQIVHNTGRKMIIVTKPGRPLAYTAKNTVRRQAVLSDYRAEIATLYETVEDRARSGILPPLEWNDTSTLEFVRDVVLQTLPRPVLDNEDLFQHGCDSFQATRIRNILFRALRDSVDLDHRQFSDDLVYSNPSIIQLAKFLVSITQ</sequence>
<evidence type="ECO:0000313" key="10">
    <source>
        <dbReference type="Proteomes" id="UP000219338"/>
    </source>
</evidence>
<keyword evidence="5" id="KW-0349">Heme</keyword>
<accession>A0A284R0N0</accession>
<evidence type="ECO:0000256" key="3">
    <source>
        <dbReference type="ARBA" id="ARBA00022525"/>
    </source>
</evidence>
<evidence type="ECO:0000313" key="9">
    <source>
        <dbReference type="EMBL" id="SJL02276.1"/>
    </source>
</evidence>
<reference evidence="10" key="1">
    <citation type="journal article" date="2017" name="Nat. Ecol. Evol.">
        <title>Genome expansion and lineage-specific genetic innovations in the forest pathogenic fungi Armillaria.</title>
        <authorList>
            <person name="Sipos G."/>
            <person name="Prasanna A.N."/>
            <person name="Walter M.C."/>
            <person name="O'Connor E."/>
            <person name="Balint B."/>
            <person name="Krizsan K."/>
            <person name="Kiss B."/>
            <person name="Hess J."/>
            <person name="Varga T."/>
            <person name="Slot J."/>
            <person name="Riley R."/>
            <person name="Boka B."/>
            <person name="Rigling D."/>
            <person name="Barry K."/>
            <person name="Lee J."/>
            <person name="Mihaltcheva S."/>
            <person name="LaButti K."/>
            <person name="Lipzen A."/>
            <person name="Waldron R."/>
            <person name="Moloney N.M."/>
            <person name="Sperisen C."/>
            <person name="Kredics L."/>
            <person name="Vagvoelgyi C."/>
            <person name="Patrignani A."/>
            <person name="Fitzpatrick D."/>
            <person name="Nagy I."/>
            <person name="Doyle S."/>
            <person name="Anderson J.B."/>
            <person name="Grigoriev I.V."/>
            <person name="Gueldener U."/>
            <person name="Muensterkoetter M."/>
            <person name="Nagy L.G."/>
        </authorList>
    </citation>
    <scope>NUCLEOTIDE SEQUENCE [LARGE SCALE GENOMIC DNA]</scope>
    <source>
        <strain evidence="10">C18/9</strain>
    </source>
</reference>
<dbReference type="OMA" id="WGLKGPH"/>
<evidence type="ECO:0000256" key="1">
    <source>
        <dbReference type="ARBA" id="ARBA00004613"/>
    </source>
</evidence>
<evidence type="ECO:0000259" key="8">
    <source>
        <dbReference type="Pfam" id="PF00501"/>
    </source>
</evidence>
<dbReference type="GO" id="GO:0016705">
    <property type="term" value="F:oxidoreductase activity, acting on paired donors, with incorporation or reduction of molecular oxygen"/>
    <property type="evidence" value="ECO:0007669"/>
    <property type="project" value="InterPro"/>
</dbReference>
<keyword evidence="5" id="KW-0408">Iron</keyword>
<evidence type="ECO:0000256" key="2">
    <source>
        <dbReference type="ARBA" id="ARBA00011881"/>
    </source>
</evidence>
<keyword evidence="7" id="KW-0732">Signal</keyword>
<comment type="subunit">
    <text evidence="2">Homotetramer.</text>
</comment>
<evidence type="ECO:0000256" key="6">
    <source>
        <dbReference type="SAM" id="MobiDB-lite"/>
    </source>
</evidence>
<dbReference type="GO" id="GO:0005506">
    <property type="term" value="F:iron ion binding"/>
    <property type="evidence" value="ECO:0007669"/>
    <property type="project" value="InterPro"/>
</dbReference>
<dbReference type="InterPro" id="IPR036396">
    <property type="entry name" value="Cyt_P450_sf"/>
</dbReference>
<dbReference type="SUPFAM" id="SSF56801">
    <property type="entry name" value="Acetyl-CoA synthetase-like"/>
    <property type="match status" value="1"/>
</dbReference>